<protein>
    <submittedName>
        <fullName evidence="1">Uncharacterized protein</fullName>
    </submittedName>
</protein>
<keyword evidence="2" id="KW-1185">Reference proteome</keyword>
<comment type="caution">
    <text evidence="1">The sequence shown here is derived from an EMBL/GenBank/DDBJ whole genome shotgun (WGS) entry which is preliminary data.</text>
</comment>
<reference evidence="1 2" key="1">
    <citation type="journal article" date="2022" name="New Phytol.">
        <title>Ecological generalism drives hyperdiversity of secondary metabolite gene clusters in xylarialean endophytes.</title>
        <authorList>
            <person name="Franco M.E.E."/>
            <person name="Wisecaver J.H."/>
            <person name="Arnold A.E."/>
            <person name="Ju Y.M."/>
            <person name="Slot J.C."/>
            <person name="Ahrendt S."/>
            <person name="Moore L.P."/>
            <person name="Eastman K.E."/>
            <person name="Scott K."/>
            <person name="Konkel Z."/>
            <person name="Mondo S.J."/>
            <person name="Kuo A."/>
            <person name="Hayes R.D."/>
            <person name="Haridas S."/>
            <person name="Andreopoulos B."/>
            <person name="Riley R."/>
            <person name="LaButti K."/>
            <person name="Pangilinan J."/>
            <person name="Lipzen A."/>
            <person name="Amirebrahimi M."/>
            <person name="Yan J."/>
            <person name="Adam C."/>
            <person name="Keymanesh K."/>
            <person name="Ng V."/>
            <person name="Louie K."/>
            <person name="Northen T."/>
            <person name="Drula E."/>
            <person name="Henrissat B."/>
            <person name="Hsieh H.M."/>
            <person name="Youens-Clark K."/>
            <person name="Lutzoni F."/>
            <person name="Miadlikowska J."/>
            <person name="Eastwood D.C."/>
            <person name="Hamelin R.C."/>
            <person name="Grigoriev I.V."/>
            <person name="U'Ren J.M."/>
        </authorList>
    </citation>
    <scope>NUCLEOTIDE SEQUENCE [LARGE SCALE GENOMIC DNA]</scope>
    <source>
        <strain evidence="1 2">CBS 119005</strain>
    </source>
</reference>
<proteinExistence type="predicted"/>
<evidence type="ECO:0000313" key="2">
    <source>
        <dbReference type="Proteomes" id="UP001497700"/>
    </source>
</evidence>
<organism evidence="1 2">
    <name type="scientific">Hypoxylon rubiginosum</name>
    <dbReference type="NCBI Taxonomy" id="110542"/>
    <lineage>
        <taxon>Eukaryota</taxon>
        <taxon>Fungi</taxon>
        <taxon>Dikarya</taxon>
        <taxon>Ascomycota</taxon>
        <taxon>Pezizomycotina</taxon>
        <taxon>Sordariomycetes</taxon>
        <taxon>Xylariomycetidae</taxon>
        <taxon>Xylariales</taxon>
        <taxon>Hypoxylaceae</taxon>
        <taxon>Hypoxylon</taxon>
    </lineage>
</organism>
<gene>
    <name evidence="1" type="ORF">F4820DRAFT_295523</name>
</gene>
<sequence length="156" mass="16998">MLTNRRSTMMMPPNGWSATHQSGPPPNLSSLKPESEPHCALPSILTSTTPSLPGYRVVRVLGAVYGSTAYALKDTKSLIKSLITGSEVKSLTHMMYNARDQAMERLTRDCVARGANAVVAVTFEEKELLGFVQVSVSGTAVYVEREKQPENPFSPE</sequence>
<accession>A0ACB9Z1H6</accession>
<dbReference type="EMBL" id="MU393471">
    <property type="protein sequence ID" value="KAI4865493.1"/>
    <property type="molecule type" value="Genomic_DNA"/>
</dbReference>
<name>A0ACB9Z1H6_9PEZI</name>
<dbReference type="Proteomes" id="UP001497700">
    <property type="component" value="Unassembled WGS sequence"/>
</dbReference>
<evidence type="ECO:0000313" key="1">
    <source>
        <dbReference type="EMBL" id="KAI4865493.1"/>
    </source>
</evidence>